<dbReference type="InterPro" id="IPR012336">
    <property type="entry name" value="Thioredoxin-like_fold"/>
</dbReference>
<protein>
    <submittedName>
        <fullName evidence="2">Thioredoxin domain-containing protein</fullName>
    </submittedName>
</protein>
<dbReference type="InterPro" id="IPR036249">
    <property type="entry name" value="Thioredoxin-like_sf"/>
</dbReference>
<name>A0ABS5MNZ7_9STAP</name>
<keyword evidence="3" id="KW-1185">Reference proteome</keyword>
<dbReference type="Gene3D" id="3.40.30.10">
    <property type="entry name" value="Glutaredoxin"/>
    <property type="match status" value="1"/>
</dbReference>
<organism evidence="2 3">
    <name type="scientific">Mammaliicoccus fleurettii</name>
    <dbReference type="NCBI Taxonomy" id="150056"/>
    <lineage>
        <taxon>Bacteria</taxon>
        <taxon>Bacillati</taxon>
        <taxon>Bacillota</taxon>
        <taxon>Bacilli</taxon>
        <taxon>Bacillales</taxon>
        <taxon>Staphylococcaceae</taxon>
        <taxon>Mammaliicoccus</taxon>
    </lineage>
</organism>
<dbReference type="RefSeq" id="WP_078358399.1">
    <property type="nucleotide sequence ID" value="NZ_JAEPSA010000008.1"/>
</dbReference>
<evidence type="ECO:0000259" key="1">
    <source>
        <dbReference type="Pfam" id="PF13462"/>
    </source>
</evidence>
<proteinExistence type="predicted"/>
<gene>
    <name evidence="2" type="ORF">JJQ58_05845</name>
</gene>
<feature type="domain" description="Thioredoxin-like fold" evidence="1">
    <location>
        <begin position="4"/>
        <end position="155"/>
    </location>
</feature>
<dbReference type="CDD" id="cd02972">
    <property type="entry name" value="DsbA_family"/>
    <property type="match status" value="1"/>
</dbReference>
<accession>A0ABS5MNZ7</accession>
<dbReference type="EMBL" id="JAGXBM010000006">
    <property type="protein sequence ID" value="MBS3696982.1"/>
    <property type="molecule type" value="Genomic_DNA"/>
</dbReference>
<reference evidence="2 3" key="1">
    <citation type="submission" date="2021-05" db="EMBL/GenBank/DDBJ databases">
        <title>Staphylococcus fleurettii isolated from lake water in First Nation community in Manitoba, Canada.</title>
        <authorList>
            <person name="Bashar S."/>
            <person name="Murdock A."/>
            <person name="Patidar R."/>
            <person name="Golding G."/>
            <person name="Farenhorst A."/>
            <person name="Kumar A."/>
        </authorList>
    </citation>
    <scope>NUCLEOTIDE SEQUENCE [LARGE SCALE GENOMIC DNA]</scope>
    <source>
        <strain evidence="2 3">SF002</strain>
    </source>
</reference>
<dbReference type="GeneID" id="86197816"/>
<dbReference type="Proteomes" id="UP000681586">
    <property type="component" value="Unassembled WGS sequence"/>
</dbReference>
<evidence type="ECO:0000313" key="2">
    <source>
        <dbReference type="EMBL" id="MBS3696982.1"/>
    </source>
</evidence>
<evidence type="ECO:0000313" key="3">
    <source>
        <dbReference type="Proteomes" id="UP000681586"/>
    </source>
</evidence>
<dbReference type="Pfam" id="PF13462">
    <property type="entry name" value="Thioredoxin_4"/>
    <property type="match status" value="1"/>
</dbReference>
<dbReference type="Gene3D" id="1.10.1200.90">
    <property type="entry name" value="DsbA-like domain"/>
    <property type="match status" value="1"/>
</dbReference>
<sequence>MTTIQHLTVGNKEANITVEVFINFACPYCSHYFAAADEVLKPYINDGSVQYIIKHFDKTKQRLLKGTVANIYLDYNDPEETFEIIRHLYGTQEEWTLNFETIERKMEQELALSPQKNADDRSLAIHQETFERGITGVPSVFINGEKFEFNPTEDDKATIKEKLEKALQS</sequence>
<comment type="caution">
    <text evidence="2">The sequence shown here is derived from an EMBL/GenBank/DDBJ whole genome shotgun (WGS) entry which is preliminary data.</text>
</comment>
<dbReference type="SUPFAM" id="SSF52833">
    <property type="entry name" value="Thioredoxin-like"/>
    <property type="match status" value="1"/>
</dbReference>